<accession>A0A3P7L8B5</accession>
<evidence type="ECO:0008006" key="3">
    <source>
        <dbReference type="Google" id="ProtNLM"/>
    </source>
</evidence>
<dbReference type="Proteomes" id="UP000270094">
    <property type="component" value="Unassembled WGS sequence"/>
</dbReference>
<protein>
    <recommendedName>
        <fullName evidence="3">SCP domain-containing protein</fullName>
    </recommendedName>
</protein>
<dbReference type="InterPro" id="IPR035940">
    <property type="entry name" value="CAP_sf"/>
</dbReference>
<evidence type="ECO:0000313" key="2">
    <source>
        <dbReference type="Proteomes" id="UP000270094"/>
    </source>
</evidence>
<dbReference type="Gene3D" id="3.40.33.10">
    <property type="entry name" value="CAP"/>
    <property type="match status" value="1"/>
</dbReference>
<dbReference type="OrthoDB" id="5845647at2759"/>
<feature type="non-terminal residue" evidence="1">
    <location>
        <position position="1"/>
    </location>
</feature>
<dbReference type="AlphaFoldDB" id="A0A3P7L8B5"/>
<proteinExistence type="predicted"/>
<gene>
    <name evidence="1" type="ORF">SVUK_LOCUS10436</name>
</gene>
<sequence>RTRITAEFCSPAGSLKLRRFDVFGSSDAQLIVRFAKSATIWLIQLLPGPLFHKSPITYAESLVRTGKATDFGQKLLLVAGRQLSDGPLIILVRKFLMERGVGFVLHPCHACDPNLACLPFDPAPAHYDYFGDIAMPLLRWLGAIHTNALNQTALENDTVIYQGDEAIESYANLVRWNATKIGCAWIKCPNKCIPHGDVYTAYCLTNQQPLKEGDIIYEKGLGGCSNETDCPEPYKCDAISGLCGTLNVTAKFAL</sequence>
<dbReference type="EMBL" id="UYYB01095333">
    <property type="protein sequence ID" value="VDM75438.1"/>
    <property type="molecule type" value="Genomic_DNA"/>
</dbReference>
<organism evidence="1 2">
    <name type="scientific">Strongylus vulgaris</name>
    <name type="common">Blood worm</name>
    <dbReference type="NCBI Taxonomy" id="40348"/>
    <lineage>
        <taxon>Eukaryota</taxon>
        <taxon>Metazoa</taxon>
        <taxon>Ecdysozoa</taxon>
        <taxon>Nematoda</taxon>
        <taxon>Chromadorea</taxon>
        <taxon>Rhabditida</taxon>
        <taxon>Rhabditina</taxon>
        <taxon>Rhabditomorpha</taxon>
        <taxon>Strongyloidea</taxon>
        <taxon>Strongylidae</taxon>
        <taxon>Strongylus</taxon>
    </lineage>
</organism>
<keyword evidence="2" id="KW-1185">Reference proteome</keyword>
<evidence type="ECO:0000313" key="1">
    <source>
        <dbReference type="EMBL" id="VDM75438.1"/>
    </source>
</evidence>
<reference evidence="1 2" key="1">
    <citation type="submission" date="2018-11" db="EMBL/GenBank/DDBJ databases">
        <authorList>
            <consortium name="Pathogen Informatics"/>
        </authorList>
    </citation>
    <scope>NUCLEOTIDE SEQUENCE [LARGE SCALE GENOMIC DNA]</scope>
</reference>
<name>A0A3P7L8B5_STRVU</name>